<dbReference type="PANTHER" id="PTHR46619:SF2">
    <property type="entry name" value="XS DOMAIN PROTEIN"/>
    <property type="match status" value="1"/>
</dbReference>
<dbReference type="Pfam" id="PF18052">
    <property type="entry name" value="Rx_N"/>
    <property type="match status" value="1"/>
</dbReference>
<dbReference type="OrthoDB" id="777694at2759"/>
<dbReference type="AlphaFoldDB" id="A0A5N5GNV7"/>
<dbReference type="Gene3D" id="3.30.70.2890">
    <property type="entry name" value="XS domain"/>
    <property type="match status" value="1"/>
</dbReference>
<dbReference type="Gene3D" id="3.40.50.300">
    <property type="entry name" value="P-loop containing nucleotide triphosphate hydrolases"/>
    <property type="match status" value="1"/>
</dbReference>
<dbReference type="InterPro" id="IPR041118">
    <property type="entry name" value="Rx_N"/>
</dbReference>
<evidence type="ECO:0000259" key="5">
    <source>
        <dbReference type="Pfam" id="PF03468"/>
    </source>
</evidence>
<feature type="region of interest" description="Disordered" evidence="4">
    <location>
        <begin position="1"/>
        <end position="76"/>
    </location>
</feature>
<dbReference type="EMBL" id="SMOL01000402">
    <property type="protein sequence ID" value="KAB2614940.1"/>
    <property type="molecule type" value="Genomic_DNA"/>
</dbReference>
<dbReference type="Gene3D" id="1.20.5.4130">
    <property type="match status" value="1"/>
</dbReference>
<name>A0A5N5GNV7_9ROSA</name>
<evidence type="ECO:0000313" key="8">
    <source>
        <dbReference type="Proteomes" id="UP000327157"/>
    </source>
</evidence>
<dbReference type="GO" id="GO:0000166">
    <property type="term" value="F:nucleotide binding"/>
    <property type="evidence" value="ECO:0007669"/>
    <property type="project" value="UniProtKB-KW"/>
</dbReference>
<reference evidence="7 8" key="3">
    <citation type="submission" date="2019-11" db="EMBL/GenBank/DDBJ databases">
        <title>A de novo genome assembly of a pear dwarfing rootstock.</title>
        <authorList>
            <person name="Wang F."/>
            <person name="Wang J."/>
            <person name="Li S."/>
            <person name="Zhang Y."/>
            <person name="Fang M."/>
            <person name="Ma L."/>
            <person name="Zhao Y."/>
            <person name="Jiang S."/>
        </authorList>
    </citation>
    <scope>NUCLEOTIDE SEQUENCE [LARGE SCALE GENOMIC DNA]</scope>
    <source>
        <strain evidence="7">S2</strain>
        <tissue evidence="7">Leaf</tissue>
    </source>
</reference>
<gene>
    <name evidence="7" type="ORF">D8674_021528</name>
</gene>
<reference evidence="7 8" key="1">
    <citation type="submission" date="2019-09" db="EMBL/GenBank/DDBJ databases">
        <authorList>
            <person name="Ou C."/>
        </authorList>
    </citation>
    <scope>NUCLEOTIDE SEQUENCE [LARGE SCALE GENOMIC DNA]</scope>
    <source>
        <strain evidence="7">S2</strain>
        <tissue evidence="7">Leaf</tissue>
    </source>
</reference>
<reference evidence="8" key="2">
    <citation type="submission" date="2019-10" db="EMBL/GenBank/DDBJ databases">
        <title>A de novo genome assembly of a pear dwarfing rootstock.</title>
        <authorList>
            <person name="Wang F."/>
            <person name="Wang J."/>
            <person name="Li S."/>
            <person name="Zhang Y."/>
            <person name="Fang M."/>
            <person name="Ma L."/>
            <person name="Zhao Y."/>
            <person name="Jiang S."/>
        </authorList>
    </citation>
    <scope>NUCLEOTIDE SEQUENCE [LARGE SCALE GENOMIC DNA]</scope>
</reference>
<protein>
    <submittedName>
        <fullName evidence="7">Uncharacterized protein</fullName>
    </submittedName>
</protein>
<dbReference type="Pfam" id="PF03468">
    <property type="entry name" value="XS"/>
    <property type="match status" value="1"/>
</dbReference>
<dbReference type="InterPro" id="IPR027417">
    <property type="entry name" value="P-loop_NTPase"/>
</dbReference>
<dbReference type="InterPro" id="IPR038588">
    <property type="entry name" value="XS_domain_sf"/>
</dbReference>
<feature type="domain" description="Disease resistance N-terminal" evidence="6">
    <location>
        <begin position="846"/>
        <end position="935"/>
    </location>
</feature>
<accession>A0A5N5GNV7</accession>
<proteinExistence type="predicted"/>
<keyword evidence="1" id="KW-0677">Repeat</keyword>
<keyword evidence="3" id="KW-0611">Plant defense</keyword>
<feature type="compositionally biased region" description="Basic and acidic residues" evidence="4">
    <location>
        <begin position="38"/>
        <end position="65"/>
    </location>
</feature>
<dbReference type="SUPFAM" id="SSF52540">
    <property type="entry name" value="P-loop containing nucleoside triphosphate hydrolases"/>
    <property type="match status" value="1"/>
</dbReference>
<dbReference type="GO" id="GO:0031047">
    <property type="term" value="P:regulatory ncRNA-mediated gene silencing"/>
    <property type="evidence" value="ECO:0007669"/>
    <property type="project" value="InterPro"/>
</dbReference>
<keyword evidence="8" id="KW-1185">Reference proteome</keyword>
<keyword evidence="2" id="KW-0547">Nucleotide-binding</keyword>
<feature type="compositionally biased region" description="Low complexity" evidence="4">
    <location>
        <begin position="27"/>
        <end position="37"/>
    </location>
</feature>
<dbReference type="PANTHER" id="PTHR46619">
    <property type="entry name" value="RNA RECOGNITION MOTIF XS DOMAIN PROTEIN-RELATED"/>
    <property type="match status" value="1"/>
</dbReference>
<sequence length="1100" mass="122048">MSGRRLGDYPSRSLANHGAKAEESRRSYSGRVSGSARARPEPNSRREYDNRRYYDGERERDRRPLEPAGLSAGLPLSESTSMKFEWNNLLARRPAVSTANPGLNRPDFGFSSGSGKVGVPDPGPTRKLAYFHGGFPAALPKPHVGIQKVEDFRLGDHHAYMGPEDKAVFGNGTARSSILDPGFRGVSDEFNTSQITGLHQSVDAGWGWRNPKWDNNVPAYGVREVPTPPVYNASLKAGTQEISQWNQYPNFMDQTQPTVLNYQSLSEQSISGYDEVLGSSPRTRSFGFGRDDGLKRGREALSYEGTLKKLAPLEGDRSLDELTTLQMCAMRKRALARKLRQNESNSELSNDSSDACDVPDLSFGYDQWSNEDFKHYGIVGQDRLNIDQAVTCGEGQWNIDQDVNFGVNHVNINQNVNFGEDQWYTGRNAIYGEDHCGPNHVVDHWKAEDVNKLNSDNLLPSSKLPVPVQQRHGEQFQSARLDVKKRLGPLKSPGSIKKRLGPLKSSVSVKRRLGPLQSPGSVKKHLRPAQYVPNLEFPDYKPQDRYKSQIRETDDFSGSIHPQGDDIPKVQAKPAEMELPEDSEEFKKLVDSAFFKHIKLLHENPALRRQFTGGGSFTTKCCVCASNSKEFAGVVPLAIHAFMSRMAGSRGEHLGFHKALCVLMGWDSASVSNGSWVQRFLPDAEALALKEDMVIFPPVVVIHNTSIANKNPNERMIVTIEGLEDILKGIGFGRGKAKVCRGKPANYSILVVTFNATFSGFREAERLHKLFAENKHGRAEFQQITSASLSNSSSEGKQNSLEDQENCLYGYVGLAEDFDKLESETKKRCRFWDETRMAEEYLLPFAVEGILAKPTSLAAQEISLESGFKAEPSRLRGSLSTIWGFLGDVACQPPGRGKALENWVKKLKNIAGDADDVLDDLHYEVVRRKVEKENHTKNKVLKFFSVSNPIVFRLKMERKIRKINASLVEDLSNIITTLTNSNITQGNIGVLAVVGMLGMGKTTLAKSVYLADPIDSAKVASVMETLPRCNLGIVSADDCWSILKHRAVSDNNAPLSQEFERIGRQIAEQCAGVPLVAEIRLQYVCFTPLVKQDPVTGLSP</sequence>
<dbReference type="Proteomes" id="UP000327157">
    <property type="component" value="Chromosome 3"/>
</dbReference>
<evidence type="ECO:0000259" key="6">
    <source>
        <dbReference type="Pfam" id="PF18052"/>
    </source>
</evidence>
<comment type="caution">
    <text evidence="7">The sequence shown here is derived from an EMBL/GenBank/DDBJ whole genome shotgun (WGS) entry which is preliminary data.</text>
</comment>
<feature type="domain" description="XS" evidence="5">
    <location>
        <begin position="691"/>
        <end position="819"/>
    </location>
</feature>
<evidence type="ECO:0000313" key="7">
    <source>
        <dbReference type="EMBL" id="KAB2614940.1"/>
    </source>
</evidence>
<evidence type="ECO:0000256" key="3">
    <source>
        <dbReference type="ARBA" id="ARBA00022821"/>
    </source>
</evidence>
<evidence type="ECO:0000256" key="4">
    <source>
        <dbReference type="SAM" id="MobiDB-lite"/>
    </source>
</evidence>
<evidence type="ECO:0000256" key="1">
    <source>
        <dbReference type="ARBA" id="ARBA00022737"/>
    </source>
</evidence>
<evidence type="ECO:0000256" key="2">
    <source>
        <dbReference type="ARBA" id="ARBA00022741"/>
    </source>
</evidence>
<dbReference type="GO" id="GO:0006952">
    <property type="term" value="P:defense response"/>
    <property type="evidence" value="ECO:0007669"/>
    <property type="project" value="UniProtKB-KW"/>
</dbReference>
<organism evidence="7 8">
    <name type="scientific">Pyrus ussuriensis x Pyrus communis</name>
    <dbReference type="NCBI Taxonomy" id="2448454"/>
    <lineage>
        <taxon>Eukaryota</taxon>
        <taxon>Viridiplantae</taxon>
        <taxon>Streptophyta</taxon>
        <taxon>Embryophyta</taxon>
        <taxon>Tracheophyta</taxon>
        <taxon>Spermatophyta</taxon>
        <taxon>Magnoliopsida</taxon>
        <taxon>eudicotyledons</taxon>
        <taxon>Gunneridae</taxon>
        <taxon>Pentapetalae</taxon>
        <taxon>rosids</taxon>
        <taxon>fabids</taxon>
        <taxon>Rosales</taxon>
        <taxon>Rosaceae</taxon>
        <taxon>Amygdaloideae</taxon>
        <taxon>Maleae</taxon>
        <taxon>Pyrus</taxon>
    </lineage>
</organism>
<dbReference type="InterPro" id="IPR005380">
    <property type="entry name" value="XS_domain"/>
</dbReference>